<accession>A0A7X3MW72</accession>
<evidence type="ECO:0000259" key="3">
    <source>
        <dbReference type="PROSITE" id="PS51782"/>
    </source>
</evidence>
<dbReference type="InterPro" id="IPR036779">
    <property type="entry name" value="LysM_dom_sf"/>
</dbReference>
<comment type="caution">
    <text evidence="4">The sequence shown here is derived from an EMBL/GenBank/DDBJ whole genome shotgun (WGS) entry which is preliminary data.</text>
</comment>
<feature type="region of interest" description="Disordered" evidence="1">
    <location>
        <begin position="125"/>
        <end position="145"/>
    </location>
</feature>
<dbReference type="OrthoDB" id="7915726at2"/>
<evidence type="ECO:0000256" key="1">
    <source>
        <dbReference type="SAM" id="MobiDB-lite"/>
    </source>
</evidence>
<name>A0A7X3MW72_9HYPH</name>
<proteinExistence type="predicted"/>
<feature type="signal peptide" evidence="2">
    <location>
        <begin position="1"/>
        <end position="23"/>
    </location>
</feature>
<reference evidence="4 5" key="2">
    <citation type="submission" date="2020-01" db="EMBL/GenBank/DDBJ databases">
        <title>Microvirga sp. nov., an arsenate reduction bacterium isolated from Tibet hotspring sediments.</title>
        <authorList>
            <person name="Xian W.-D."/>
            <person name="Li W.-J."/>
        </authorList>
    </citation>
    <scope>NUCLEOTIDE SEQUENCE [LARGE SCALE GENOMIC DNA]</scope>
    <source>
        <strain evidence="4 5">KCTC 23863</strain>
    </source>
</reference>
<reference evidence="4 5" key="1">
    <citation type="submission" date="2019-12" db="EMBL/GenBank/DDBJ databases">
        <authorList>
            <person name="Yuan C.-G."/>
        </authorList>
    </citation>
    <scope>NUCLEOTIDE SEQUENCE [LARGE SCALE GENOMIC DNA]</scope>
    <source>
        <strain evidence="4 5">KCTC 23863</strain>
    </source>
</reference>
<keyword evidence="2" id="KW-0732">Signal</keyword>
<dbReference type="InterPro" id="IPR018392">
    <property type="entry name" value="LysM"/>
</dbReference>
<dbReference type="PROSITE" id="PS51782">
    <property type="entry name" value="LYSM"/>
    <property type="match status" value="1"/>
</dbReference>
<dbReference type="EMBL" id="WURB01000031">
    <property type="protein sequence ID" value="MXQ14319.1"/>
    <property type="molecule type" value="Genomic_DNA"/>
</dbReference>
<evidence type="ECO:0000313" key="4">
    <source>
        <dbReference type="EMBL" id="MXQ14319.1"/>
    </source>
</evidence>
<dbReference type="Proteomes" id="UP000436483">
    <property type="component" value="Unassembled WGS sequence"/>
</dbReference>
<protein>
    <submittedName>
        <fullName evidence="4">LysM peptidoglycan-binding domain-containing protein</fullName>
    </submittedName>
</protein>
<feature type="compositionally biased region" description="Low complexity" evidence="1">
    <location>
        <begin position="133"/>
        <end position="145"/>
    </location>
</feature>
<gene>
    <name evidence="4" type="ORF">GR328_23270</name>
</gene>
<feature type="chain" id="PRO_5031302158" evidence="2">
    <location>
        <begin position="24"/>
        <end position="235"/>
    </location>
</feature>
<dbReference type="SUPFAM" id="SSF54106">
    <property type="entry name" value="LysM domain"/>
    <property type="match status" value="1"/>
</dbReference>
<dbReference type="Pfam" id="PF01476">
    <property type="entry name" value="LysM"/>
    <property type="match status" value="1"/>
</dbReference>
<evidence type="ECO:0000313" key="5">
    <source>
        <dbReference type="Proteomes" id="UP000436483"/>
    </source>
</evidence>
<sequence length="235" mass="25102">MAKHHSFIVPLFACALLPSVALSQTQPSGCGDAVTVQRDDTLSSIAERCDVTERSLMRLNPRIEGSRDLRVGMQLDVRGDVDEGLGRLGSLAGQAVATLSDFARNLGSSAQDLLDRNPDLRQRMESVERQLQSSGTGSVKGSVSVTPTEVASGETLTVTAQGLPSDTPVVIGAGRRQAAYEIIERARTSSDGTLRMNVRVPDWAANMRQLAVVVAAENSEWSIRSEPITVTGSKL</sequence>
<evidence type="ECO:0000256" key="2">
    <source>
        <dbReference type="SAM" id="SignalP"/>
    </source>
</evidence>
<dbReference type="AlphaFoldDB" id="A0A7X3MW72"/>
<dbReference type="CDD" id="cd00118">
    <property type="entry name" value="LysM"/>
    <property type="match status" value="1"/>
</dbReference>
<feature type="domain" description="LysM" evidence="3">
    <location>
        <begin position="32"/>
        <end position="77"/>
    </location>
</feature>
<dbReference type="Gene3D" id="3.10.350.10">
    <property type="entry name" value="LysM domain"/>
    <property type="match status" value="1"/>
</dbReference>
<keyword evidence="5" id="KW-1185">Reference proteome</keyword>
<organism evidence="4 5">
    <name type="scientific">Microvirga makkahensis</name>
    <dbReference type="NCBI Taxonomy" id="1128670"/>
    <lineage>
        <taxon>Bacteria</taxon>
        <taxon>Pseudomonadati</taxon>
        <taxon>Pseudomonadota</taxon>
        <taxon>Alphaproteobacteria</taxon>
        <taxon>Hyphomicrobiales</taxon>
        <taxon>Methylobacteriaceae</taxon>
        <taxon>Microvirga</taxon>
    </lineage>
</organism>
<dbReference type="SMART" id="SM00257">
    <property type="entry name" value="LysM"/>
    <property type="match status" value="1"/>
</dbReference>